<evidence type="ECO:0000256" key="5">
    <source>
        <dbReference type="ARBA" id="ARBA00015611"/>
    </source>
</evidence>
<evidence type="ECO:0000256" key="9">
    <source>
        <dbReference type="ARBA" id="ARBA00022801"/>
    </source>
</evidence>
<comment type="similarity">
    <text evidence="3">Belongs to the peptidase M1 family.</text>
</comment>
<evidence type="ECO:0000256" key="3">
    <source>
        <dbReference type="ARBA" id="ARBA00010136"/>
    </source>
</evidence>
<accession>A0A3M9N902</accession>
<dbReference type="SUPFAM" id="SSF63737">
    <property type="entry name" value="Leukotriene A4 hydrolase N-terminal domain"/>
    <property type="match status" value="1"/>
</dbReference>
<dbReference type="PRINTS" id="PR00756">
    <property type="entry name" value="ALADIPTASE"/>
</dbReference>
<keyword evidence="16" id="KW-1185">Reference proteome</keyword>
<keyword evidence="12" id="KW-0732">Signal</keyword>
<evidence type="ECO:0000256" key="2">
    <source>
        <dbReference type="ARBA" id="ARBA00001947"/>
    </source>
</evidence>
<keyword evidence="7" id="KW-0645">Protease</keyword>
<name>A0A3M9N902_9BACT</name>
<dbReference type="GO" id="GO:0070006">
    <property type="term" value="F:metalloaminopeptidase activity"/>
    <property type="evidence" value="ECO:0007669"/>
    <property type="project" value="TreeGrafter"/>
</dbReference>
<dbReference type="EC" id="3.4.11.2" evidence="4"/>
<dbReference type="GO" id="GO:0016285">
    <property type="term" value="F:alanyl aminopeptidase activity"/>
    <property type="evidence" value="ECO:0007669"/>
    <property type="project" value="UniProtKB-EC"/>
</dbReference>
<evidence type="ECO:0000256" key="6">
    <source>
        <dbReference type="ARBA" id="ARBA00022438"/>
    </source>
</evidence>
<dbReference type="EMBL" id="RJJR01000016">
    <property type="protein sequence ID" value="RNI33865.1"/>
    <property type="molecule type" value="Genomic_DNA"/>
</dbReference>
<evidence type="ECO:0000256" key="4">
    <source>
        <dbReference type="ARBA" id="ARBA00012564"/>
    </source>
</evidence>
<evidence type="ECO:0000313" key="16">
    <source>
        <dbReference type="Proteomes" id="UP000267223"/>
    </source>
</evidence>
<evidence type="ECO:0000256" key="11">
    <source>
        <dbReference type="ARBA" id="ARBA00023049"/>
    </source>
</evidence>
<dbReference type="Gene3D" id="2.60.40.1730">
    <property type="entry name" value="tricorn interacting facor f3 domain"/>
    <property type="match status" value="1"/>
</dbReference>
<dbReference type="GO" id="GO:0005737">
    <property type="term" value="C:cytoplasm"/>
    <property type="evidence" value="ECO:0007669"/>
    <property type="project" value="TreeGrafter"/>
</dbReference>
<protein>
    <recommendedName>
        <fullName evidence="5">Aminopeptidase N</fullName>
        <ecNumber evidence="4">3.4.11.2</ecNumber>
    </recommendedName>
</protein>
<evidence type="ECO:0000259" key="14">
    <source>
        <dbReference type="Pfam" id="PF17900"/>
    </source>
</evidence>
<dbReference type="InterPro" id="IPR001930">
    <property type="entry name" value="Peptidase_M1"/>
</dbReference>
<dbReference type="Proteomes" id="UP000267223">
    <property type="component" value="Unassembled WGS sequence"/>
</dbReference>
<comment type="caution">
    <text evidence="15">The sequence shown here is derived from an EMBL/GenBank/DDBJ whole genome shotgun (WGS) entry which is preliminary data.</text>
</comment>
<dbReference type="CDD" id="cd09603">
    <property type="entry name" value="M1_APN_like"/>
    <property type="match status" value="1"/>
</dbReference>
<feature type="domain" description="Aminopeptidase N-like N-terminal" evidence="14">
    <location>
        <begin position="29"/>
        <end position="199"/>
    </location>
</feature>
<dbReference type="Pfam" id="PF17900">
    <property type="entry name" value="Peptidase_M1_N"/>
    <property type="match status" value="1"/>
</dbReference>
<dbReference type="InterPro" id="IPR027268">
    <property type="entry name" value="Peptidase_M4/M1_CTD_sf"/>
</dbReference>
<gene>
    <name evidence="15" type="ORF">EFY79_17965</name>
</gene>
<keyword evidence="10" id="KW-0862">Zinc</keyword>
<dbReference type="SUPFAM" id="SSF55486">
    <property type="entry name" value="Metalloproteases ('zincins'), catalytic domain"/>
    <property type="match status" value="1"/>
</dbReference>
<dbReference type="Pfam" id="PF01433">
    <property type="entry name" value="Peptidase_M1"/>
    <property type="match status" value="1"/>
</dbReference>
<evidence type="ECO:0000256" key="10">
    <source>
        <dbReference type="ARBA" id="ARBA00022833"/>
    </source>
</evidence>
<keyword evidence="9" id="KW-0378">Hydrolase</keyword>
<dbReference type="GO" id="GO:0016020">
    <property type="term" value="C:membrane"/>
    <property type="evidence" value="ECO:0007669"/>
    <property type="project" value="TreeGrafter"/>
</dbReference>
<feature type="signal peptide" evidence="12">
    <location>
        <begin position="1"/>
        <end position="19"/>
    </location>
</feature>
<dbReference type="RefSeq" id="WP_123122122.1">
    <property type="nucleotide sequence ID" value="NZ_RJJR01000016.1"/>
</dbReference>
<keyword evidence="11" id="KW-0482">Metalloprotease</keyword>
<evidence type="ECO:0000256" key="1">
    <source>
        <dbReference type="ARBA" id="ARBA00000098"/>
    </source>
</evidence>
<evidence type="ECO:0000256" key="12">
    <source>
        <dbReference type="SAM" id="SignalP"/>
    </source>
</evidence>
<sequence length="535" mass="61004">MKKIILLLISGLITTSLFAQMPTNGLDVQHYGFYIRLNDSNNIVQGKAVITTAFVKPVNAVIFDFVKKKSDGKGMTVNSVSKDGIELGFMQDTDHLVIKDKGVAGNKNIYTITYQGIPADGLVISNNRYGARTFFGDNWPNCAHNWIPCNDHLSDKASVDFYVTAPGHYQVISNGKKIEETNLPNQLKLTHWRETAPLPVKVMVIGVAEFAVNNFAQVDCIPVSAWVYPNDRDSGFARYSIAAGILQWYINHIGPYPFEKLANVQSTTIFGGMENAGCIFYFEKSINSKNLESLMAHEIAHQWFGDYITEIDWPHVWLSEGFATYMANLYVEDKYGKDSLKNLLRKQRNEIIDYSKEHTTPVVDTSESHHLMNLLNDNSYQKGAWVLHMLRRKTGDSLFWKAIRLYYKTYGGANASSADLRKIFEEVTHQNLETFFRQWLYEPGQPELKINWNYNKFHKEVEIKITQAQNNLFEFPLSVRFSDEKNTVTKAIKVSDRSTQKKFSLNFEPTQIIVDPDVELLFQLIANNPVLSTGR</sequence>
<dbReference type="PANTHER" id="PTHR11533">
    <property type="entry name" value="PROTEASE M1 ZINC METALLOPROTEASE"/>
    <property type="match status" value="1"/>
</dbReference>
<evidence type="ECO:0000256" key="8">
    <source>
        <dbReference type="ARBA" id="ARBA00022723"/>
    </source>
</evidence>
<comment type="cofactor">
    <cofactor evidence="2">
        <name>Zn(2+)</name>
        <dbReference type="ChEBI" id="CHEBI:29105"/>
    </cofactor>
</comment>
<evidence type="ECO:0000256" key="7">
    <source>
        <dbReference type="ARBA" id="ARBA00022670"/>
    </source>
</evidence>
<dbReference type="InterPro" id="IPR014782">
    <property type="entry name" value="Peptidase_M1_dom"/>
</dbReference>
<dbReference type="GO" id="GO:0006508">
    <property type="term" value="P:proteolysis"/>
    <property type="evidence" value="ECO:0007669"/>
    <property type="project" value="UniProtKB-KW"/>
</dbReference>
<dbReference type="Gene3D" id="1.10.390.10">
    <property type="entry name" value="Neutral Protease Domain 2"/>
    <property type="match status" value="1"/>
</dbReference>
<keyword evidence="8" id="KW-0479">Metal-binding</keyword>
<dbReference type="PANTHER" id="PTHR11533:SF174">
    <property type="entry name" value="PUROMYCIN-SENSITIVE AMINOPEPTIDASE-RELATED"/>
    <property type="match status" value="1"/>
</dbReference>
<dbReference type="GO" id="GO:0042277">
    <property type="term" value="F:peptide binding"/>
    <property type="evidence" value="ECO:0007669"/>
    <property type="project" value="TreeGrafter"/>
</dbReference>
<feature type="chain" id="PRO_5018296382" description="Aminopeptidase N" evidence="12">
    <location>
        <begin position="20"/>
        <end position="535"/>
    </location>
</feature>
<organism evidence="15 16">
    <name type="scientific">Hanamia caeni</name>
    <dbReference type="NCBI Taxonomy" id="2294116"/>
    <lineage>
        <taxon>Bacteria</taxon>
        <taxon>Pseudomonadati</taxon>
        <taxon>Bacteroidota</taxon>
        <taxon>Chitinophagia</taxon>
        <taxon>Chitinophagales</taxon>
        <taxon>Chitinophagaceae</taxon>
        <taxon>Hanamia</taxon>
    </lineage>
</organism>
<dbReference type="GO" id="GO:0005615">
    <property type="term" value="C:extracellular space"/>
    <property type="evidence" value="ECO:0007669"/>
    <property type="project" value="TreeGrafter"/>
</dbReference>
<dbReference type="OrthoDB" id="100605at2"/>
<reference evidence="15 16" key="1">
    <citation type="submission" date="2018-11" db="EMBL/GenBank/DDBJ databases">
        <title>Draft genome sequence of Ferruginibacter sp. BO-59.</title>
        <authorList>
            <person name="Im W.T."/>
        </authorList>
    </citation>
    <scope>NUCLEOTIDE SEQUENCE [LARGE SCALE GENOMIC DNA]</scope>
    <source>
        <strain evidence="15 16">BO-59</strain>
    </source>
</reference>
<dbReference type="GO" id="GO:0043171">
    <property type="term" value="P:peptide catabolic process"/>
    <property type="evidence" value="ECO:0007669"/>
    <property type="project" value="TreeGrafter"/>
</dbReference>
<comment type="catalytic activity">
    <reaction evidence="1">
        <text>Release of an N-terminal amino acid, Xaa-|-Yaa- from a peptide, amide or arylamide. Xaa is preferably Ala, but may be most amino acids including Pro (slow action). When a terminal hydrophobic residue is followed by a prolyl residue, the two may be released as an intact Xaa-Pro dipeptide.</text>
        <dbReference type="EC" id="3.4.11.2"/>
    </reaction>
</comment>
<evidence type="ECO:0000259" key="13">
    <source>
        <dbReference type="Pfam" id="PF01433"/>
    </source>
</evidence>
<dbReference type="InterPro" id="IPR042097">
    <property type="entry name" value="Aminopeptidase_N-like_N_sf"/>
</dbReference>
<keyword evidence="6" id="KW-0031">Aminopeptidase</keyword>
<dbReference type="InterPro" id="IPR045357">
    <property type="entry name" value="Aminopeptidase_N-like_N"/>
</dbReference>
<dbReference type="InterPro" id="IPR050344">
    <property type="entry name" value="Peptidase_M1_aminopeptidases"/>
</dbReference>
<evidence type="ECO:0000313" key="15">
    <source>
        <dbReference type="EMBL" id="RNI33865.1"/>
    </source>
</evidence>
<proteinExistence type="inferred from homology"/>
<dbReference type="GO" id="GO:0008270">
    <property type="term" value="F:zinc ion binding"/>
    <property type="evidence" value="ECO:0007669"/>
    <property type="project" value="InterPro"/>
</dbReference>
<feature type="domain" description="Peptidase M1 membrane alanine aminopeptidase" evidence="13">
    <location>
        <begin position="243"/>
        <end position="439"/>
    </location>
</feature>
<dbReference type="AlphaFoldDB" id="A0A3M9N902"/>